<gene>
    <name evidence="1" type="ORF">Rumeso_04608</name>
</gene>
<sequence>MDSLLSEKLFTLRKAKSALSGEMEWRAQTDMLDPHGLWRLGELARSFQQQARLLLVTMAREDASESSQQEAEELIDLFGCILNQAEAMLASMRKAS</sequence>
<dbReference type="RefSeq" id="WP_037278196.1">
    <property type="nucleotide sequence ID" value="NZ_KK088554.1"/>
</dbReference>
<keyword evidence="2" id="KW-1185">Reference proteome</keyword>
<dbReference type="HOGENOM" id="CLU_2357974_0_0_5"/>
<dbReference type="Proteomes" id="UP000019666">
    <property type="component" value="Unassembled WGS sequence"/>
</dbReference>
<dbReference type="EMBL" id="AOSK01000129">
    <property type="protein sequence ID" value="EYD73835.1"/>
    <property type="molecule type" value="Genomic_DNA"/>
</dbReference>
<evidence type="ECO:0000313" key="1">
    <source>
        <dbReference type="EMBL" id="EYD73835.1"/>
    </source>
</evidence>
<comment type="caution">
    <text evidence="1">The sequence shown here is derived from an EMBL/GenBank/DDBJ whole genome shotgun (WGS) entry which is preliminary data.</text>
</comment>
<evidence type="ECO:0000313" key="2">
    <source>
        <dbReference type="Proteomes" id="UP000019666"/>
    </source>
</evidence>
<protein>
    <submittedName>
        <fullName evidence="1">Uncharacterized protein</fullName>
    </submittedName>
</protein>
<proteinExistence type="predicted"/>
<accession>A0A017HHN4</accession>
<name>A0A017HHN4_9RHOB</name>
<reference evidence="1 2" key="1">
    <citation type="submission" date="2013-02" db="EMBL/GenBank/DDBJ databases">
        <authorList>
            <person name="Fiebig A."/>
            <person name="Goeker M."/>
            <person name="Klenk H.-P.P."/>
        </authorList>
    </citation>
    <scope>NUCLEOTIDE SEQUENCE [LARGE SCALE GENOMIC DNA]</scope>
    <source>
        <strain evidence="1 2">DSM 19309</strain>
    </source>
</reference>
<organism evidence="1 2">
    <name type="scientific">Rubellimicrobium mesophilum DSM 19309</name>
    <dbReference type="NCBI Taxonomy" id="442562"/>
    <lineage>
        <taxon>Bacteria</taxon>
        <taxon>Pseudomonadati</taxon>
        <taxon>Pseudomonadota</taxon>
        <taxon>Alphaproteobacteria</taxon>
        <taxon>Rhodobacterales</taxon>
        <taxon>Roseobacteraceae</taxon>
        <taxon>Rubellimicrobium</taxon>
    </lineage>
</organism>
<dbReference type="AlphaFoldDB" id="A0A017HHN4"/>